<evidence type="ECO:0000313" key="2">
    <source>
        <dbReference type="EMBL" id="MCW7553662.1"/>
    </source>
</evidence>
<evidence type="ECO:0000256" key="1">
    <source>
        <dbReference type="SAM" id="Coils"/>
    </source>
</evidence>
<comment type="caution">
    <text evidence="2">The sequence shown here is derived from an EMBL/GenBank/DDBJ whole genome shotgun (WGS) entry which is preliminary data.</text>
</comment>
<reference evidence="2 3" key="1">
    <citation type="submission" date="2022-10" db="EMBL/GenBank/DDBJ databases">
        <title>High-quality genome sequences of two octocoral-associated bacteria, Endozoicomonas euniceicola EF212 and Endozoicomonas gorgoniicola PS125.</title>
        <authorList>
            <person name="Chiou Y.-J."/>
            <person name="Chen Y.-H."/>
        </authorList>
    </citation>
    <scope>NUCLEOTIDE SEQUENCE [LARGE SCALE GENOMIC DNA]</scope>
    <source>
        <strain evidence="2 3">PS125</strain>
    </source>
</reference>
<protein>
    <recommendedName>
        <fullName evidence="4">Phage head morphogenesis domain-containing protein</fullName>
    </recommendedName>
</protein>
<evidence type="ECO:0008006" key="4">
    <source>
        <dbReference type="Google" id="ProtNLM"/>
    </source>
</evidence>
<organism evidence="2 3">
    <name type="scientific">Endozoicomonas gorgoniicola</name>
    <dbReference type="NCBI Taxonomy" id="1234144"/>
    <lineage>
        <taxon>Bacteria</taxon>
        <taxon>Pseudomonadati</taxon>
        <taxon>Pseudomonadota</taxon>
        <taxon>Gammaproteobacteria</taxon>
        <taxon>Oceanospirillales</taxon>
        <taxon>Endozoicomonadaceae</taxon>
        <taxon>Endozoicomonas</taxon>
    </lineage>
</organism>
<dbReference type="Proteomes" id="UP001209854">
    <property type="component" value="Unassembled WGS sequence"/>
</dbReference>
<sequence>MTPAERRAAIKRASALARKNGNKLDAEALKELQQLYQQAVAEVRQRIVMMADGEGLVRLNNLQVLRRQLDDVITQLGQMEEQLLTRFQTQTSTVATQAFSASMATERLTDLAGEAVRMARAFQAEDGLQLSDRLWRVNNHAKEVMGRTIESAIIQGNSASQAAEDFIRRGAAVPADLQKKIRMADASAMGRATTKGLMTGRGSPYDNARRLFRTEINRAHGLAYQSTAFEDEDVIGTCFLLSPNHPEPDICDMHATVNRYGLGKGVYPQGKSPWPAHPNTLSYEEVVFFDEVTAGDKAGRENRIQWLNNQAGGLQYQVLASQKKVQALNQGLLKENDIERPWKDIRHKYEDDLP</sequence>
<dbReference type="EMBL" id="JAPFCC010000001">
    <property type="protein sequence ID" value="MCW7553662.1"/>
    <property type="molecule type" value="Genomic_DNA"/>
</dbReference>
<name>A0ABT3MWA1_9GAMM</name>
<keyword evidence="3" id="KW-1185">Reference proteome</keyword>
<proteinExistence type="predicted"/>
<dbReference type="RefSeq" id="WP_262568481.1">
    <property type="nucleotide sequence ID" value="NZ_JAPFCC010000001.1"/>
</dbReference>
<accession>A0ABT3MWA1</accession>
<feature type="coiled-coil region" evidence="1">
    <location>
        <begin position="26"/>
        <end position="82"/>
    </location>
</feature>
<keyword evidence="1" id="KW-0175">Coiled coil</keyword>
<gene>
    <name evidence="2" type="ORF">NX722_13695</name>
</gene>
<evidence type="ECO:0000313" key="3">
    <source>
        <dbReference type="Proteomes" id="UP001209854"/>
    </source>
</evidence>